<keyword evidence="10" id="KW-0675">Receptor</keyword>
<keyword evidence="5 9" id="KW-0472">Membrane</keyword>
<name>A0AA96MN25_HALDU</name>
<feature type="transmembrane region" description="Helical" evidence="9">
    <location>
        <begin position="576"/>
        <end position="601"/>
    </location>
</feature>
<keyword evidence="4 9" id="KW-1133">Transmembrane helix</keyword>
<feature type="transmembrane region" description="Helical" evidence="9">
    <location>
        <begin position="412"/>
        <end position="430"/>
    </location>
</feature>
<protein>
    <submittedName>
        <fullName evidence="10">Adhesion G protein-coupled receptor L3-like protein</fullName>
    </submittedName>
</protein>
<evidence type="ECO:0000256" key="5">
    <source>
        <dbReference type="ARBA" id="ARBA00023136"/>
    </source>
</evidence>
<feature type="transmembrane region" description="Helical" evidence="9">
    <location>
        <begin position="482"/>
        <end position="503"/>
    </location>
</feature>
<feature type="region of interest" description="Disordered" evidence="8">
    <location>
        <begin position="679"/>
        <end position="715"/>
    </location>
</feature>
<dbReference type="AlphaFoldDB" id="A0AA96MN25"/>
<feature type="region of interest" description="Disordered" evidence="8">
    <location>
        <begin position="127"/>
        <end position="146"/>
    </location>
</feature>
<feature type="transmembrane region" description="Helical" evidence="9">
    <location>
        <begin position="377"/>
        <end position="400"/>
    </location>
</feature>
<accession>A0AA96MN25</accession>
<dbReference type="PANTHER" id="PTHR12011">
    <property type="entry name" value="ADHESION G-PROTEIN COUPLED RECEPTOR"/>
    <property type="match status" value="1"/>
</dbReference>
<dbReference type="EMBL" id="OR460102">
    <property type="protein sequence ID" value="WNS50025.1"/>
    <property type="molecule type" value="mRNA"/>
</dbReference>
<dbReference type="Gene3D" id="2.60.220.50">
    <property type="match status" value="1"/>
</dbReference>
<evidence type="ECO:0000256" key="8">
    <source>
        <dbReference type="SAM" id="MobiDB-lite"/>
    </source>
</evidence>
<evidence type="ECO:0000313" key="10">
    <source>
        <dbReference type="EMBL" id="WNS50025.1"/>
    </source>
</evidence>
<dbReference type="GO" id="GO:0005886">
    <property type="term" value="C:plasma membrane"/>
    <property type="evidence" value="ECO:0007669"/>
    <property type="project" value="TreeGrafter"/>
</dbReference>
<dbReference type="InterPro" id="IPR000832">
    <property type="entry name" value="GPCR_2_secretin-like"/>
</dbReference>
<feature type="compositionally biased region" description="Polar residues" evidence="8">
    <location>
        <begin position="679"/>
        <end position="693"/>
    </location>
</feature>
<feature type="transmembrane region" description="Helical" evidence="9">
    <location>
        <begin position="528"/>
        <end position="555"/>
    </location>
</feature>
<feature type="transmembrane region" description="Helical" evidence="9">
    <location>
        <begin position="450"/>
        <end position="470"/>
    </location>
</feature>
<evidence type="ECO:0000256" key="9">
    <source>
        <dbReference type="SAM" id="Phobius"/>
    </source>
</evidence>
<evidence type="ECO:0000256" key="6">
    <source>
        <dbReference type="ARBA" id="ARBA00023157"/>
    </source>
</evidence>
<dbReference type="FunFam" id="1.20.1070.10:FF:000058">
    <property type="entry name" value="Adhesion G protein-coupled receptor F5"/>
    <property type="match status" value="1"/>
</dbReference>
<comment type="subcellular location">
    <subcellularLocation>
        <location evidence="1">Membrane</location>
        <topology evidence="1">Multi-pass membrane protein</topology>
    </subcellularLocation>
</comment>
<keyword evidence="7" id="KW-0325">Glycoprotein</keyword>
<dbReference type="Gene3D" id="1.20.1070.10">
    <property type="entry name" value="Rhodopsin 7-helix transmembrane proteins"/>
    <property type="match status" value="1"/>
</dbReference>
<dbReference type="InterPro" id="IPR000203">
    <property type="entry name" value="GPS"/>
</dbReference>
<dbReference type="SMART" id="SM00303">
    <property type="entry name" value="GPS"/>
    <property type="match status" value="1"/>
</dbReference>
<dbReference type="CDD" id="cd15040">
    <property type="entry name" value="7tmB2_Adhesion"/>
    <property type="match status" value="1"/>
</dbReference>
<organism evidence="10">
    <name type="scientific">Halisarca dujardinii</name>
    <name type="common">Dujardin's slime sponge</name>
    <dbReference type="NCBI Taxonomy" id="2583056"/>
    <lineage>
        <taxon>Eukaryota</taxon>
        <taxon>Metazoa</taxon>
        <taxon>Porifera</taxon>
        <taxon>Demospongiae</taxon>
        <taxon>Verongimorpha</taxon>
        <taxon>Chondrillida</taxon>
        <taxon>Halisarcidae</taxon>
        <taxon>Halisarca</taxon>
    </lineage>
</organism>
<dbReference type="PANTHER" id="PTHR12011:SF347">
    <property type="entry name" value="FI21270P1-RELATED"/>
    <property type="match status" value="1"/>
</dbReference>
<feature type="compositionally biased region" description="Polar residues" evidence="8">
    <location>
        <begin position="770"/>
        <end position="781"/>
    </location>
</feature>
<proteinExistence type="evidence at transcript level"/>
<dbReference type="Pfam" id="PF00002">
    <property type="entry name" value="7tm_2"/>
    <property type="match status" value="1"/>
</dbReference>
<evidence type="ECO:0000256" key="4">
    <source>
        <dbReference type="ARBA" id="ARBA00022989"/>
    </source>
</evidence>
<dbReference type="GO" id="GO:0004930">
    <property type="term" value="F:G protein-coupled receptor activity"/>
    <property type="evidence" value="ECO:0007669"/>
    <property type="project" value="InterPro"/>
</dbReference>
<reference evidence="10" key="1">
    <citation type="submission" date="2023-08" db="EMBL/GenBank/DDBJ databases">
        <authorList>
            <person name="Adameyko K."/>
            <person name="Kravchuk O."/>
            <person name="Lyupina Y."/>
        </authorList>
    </citation>
    <scope>NUCLEOTIDE SEQUENCE</scope>
</reference>
<keyword evidence="3 9" id="KW-0812">Transmembrane</keyword>
<feature type="region of interest" description="Disordered" evidence="8">
    <location>
        <begin position="761"/>
        <end position="812"/>
    </location>
</feature>
<evidence type="ECO:0000256" key="7">
    <source>
        <dbReference type="ARBA" id="ARBA00023180"/>
    </source>
</evidence>
<feature type="transmembrane region" description="Helical" evidence="9">
    <location>
        <begin position="607"/>
        <end position="629"/>
    </location>
</feature>
<comment type="similarity">
    <text evidence="2">Belongs to the G-protein coupled receptor 2 family. Adhesion G-protein coupled receptor (ADGR) subfamily.</text>
</comment>
<keyword evidence="6" id="KW-1015">Disulfide bond</keyword>
<evidence type="ECO:0000256" key="2">
    <source>
        <dbReference type="ARBA" id="ARBA00007343"/>
    </source>
</evidence>
<feature type="compositionally biased region" description="Polar residues" evidence="8">
    <location>
        <begin position="797"/>
        <end position="812"/>
    </location>
</feature>
<dbReference type="InterPro" id="IPR046338">
    <property type="entry name" value="GAIN_dom_sf"/>
</dbReference>
<evidence type="ECO:0000256" key="1">
    <source>
        <dbReference type="ARBA" id="ARBA00004141"/>
    </source>
</evidence>
<dbReference type="Pfam" id="PF01825">
    <property type="entry name" value="GPS"/>
    <property type="match status" value="1"/>
</dbReference>
<sequence length="812" mass="87958">MEVNRALNGTKDSNLPVTVEEREVAVSVVEMLSTALRDSAQTNNSILPGDLDIATEVVSDFARLSENNELFNTVNVAEKTKIVKSVANVFSDVLDSTNNAAFGSSTEQSPAVSLLDSAEQLARSGFTSLSDVNSSTPTNDSQGQQGELVQRNIAIQTNRLSTSLLIETNFTFPKLSEESLNAFKNSDLVPLVKIPGDFVQALIQDTSPAATTSSPSTINAPPSFTASSVNEVNVVSFTLNNIQNHLSGELIEQEDDKKRRSSELASLVVSSQITEAKRTGIDSVDGPKVQLSFPLLSDVYDKVESTLAADERMEVRCAAWNFTGGPEGKGGWSFAGIEVVSYNRTAIECTSSHLTSFCVLVSVVPPKKTITDKVFSVITYIGCSISLVCLLLSIVFFLSLRKELIKRLHNFVHLNLCIALSLGLIVYIAGVEHAKTIQGACVFVSVLLHYFFLAAFSWMLCEAVMIYILLVKVFGANERKWIYMYLGLGWGIPVPIVVVSVAIRHKEYFIRDATETIFACWLPTKGGVIAAFIGPMLAILLINAVLLTLSLVSLAKSKCGRSKEVKMEDKESLQTAWQLTKATLILLPLMGFTWIIGLLAVGPGQDAVAIVFILLNTLQGVFIFILHVVRHEKVWSKIKSRLPSIRSEKSTLGSGHSSATKSTLQRSTLKRSIFGKFSTTSSQNTSTLKSQSEGVFKPLDNGDGESIKGSSDDNHEEIEMKEGTNGTNGHTSEEPVVVVTASSFGHSDVVVGTTGFSVGDATTDLPINGEQDQPFSEQTQDPSHKDYDSMHDVNADNGDSPTLPMTSSFGIH</sequence>
<evidence type="ECO:0000256" key="3">
    <source>
        <dbReference type="ARBA" id="ARBA00022692"/>
    </source>
</evidence>
<feature type="compositionally biased region" description="Basic and acidic residues" evidence="8">
    <location>
        <begin position="782"/>
        <end position="794"/>
    </location>
</feature>
<dbReference type="PRINTS" id="PR00249">
    <property type="entry name" value="GPCRSECRETIN"/>
</dbReference>